<protein>
    <recommendedName>
        <fullName evidence="1">Glycosyl transferase family 1 domain-containing protein</fullName>
    </recommendedName>
</protein>
<keyword evidence="3" id="KW-1185">Reference proteome</keyword>
<dbReference type="AlphaFoldDB" id="A0A1B9Y2H6"/>
<name>A0A1B9Y2H6_9FLAO</name>
<evidence type="ECO:0000313" key="2">
    <source>
        <dbReference type="EMBL" id="OCK43990.1"/>
    </source>
</evidence>
<comment type="caution">
    <text evidence="2">The sequence shown here is derived from an EMBL/GenBank/DDBJ whole genome shotgun (WGS) entry which is preliminary data.</text>
</comment>
<gene>
    <name evidence="2" type="ORF">BA195_04655</name>
</gene>
<dbReference type="PANTHER" id="PTHR45871">
    <property type="entry name" value="N-ACETYLGLUCOSAMINYL-PHOSPHATIDYLINOSITOL BIOSYNTHETIC PROTEIN"/>
    <property type="match status" value="1"/>
</dbReference>
<dbReference type="Gene3D" id="3.40.50.2000">
    <property type="entry name" value="Glycogen Phosphorylase B"/>
    <property type="match status" value="2"/>
</dbReference>
<sequence length="351" mass="40220">MKDKESHIVFLTPGFASSEEDSTVIPALAIYLKELKKTIPKARLTVIAFQYPKFIEQYKWFDITVIPLNGSNKRIKKPFIFYKAKMKLNQLNEKQPISCVHSFWIGDCSFIGQRFSIKNNINHVVTVMGQESVVRNRFVKFINEKKSKIVSLSKNHSEDLKNKLNISSQIIPWGISSSSFPDLELNSIDILGVGFLNDVKNYSFFIKVIAFLVKKHPNIKVEIIGEGKKYTSLKEEIKKLNLNKNIKLTGLLPRSEVLLKMSKSNILLHTSRYESFGFVFPEALYSGMRIVSTNVGCASESMFWKVGGNVKDLASYCDDFLLFTTVNKKRIHLYSIENTIKSYLNLYQLTE</sequence>
<dbReference type="Proteomes" id="UP000093186">
    <property type="component" value="Unassembled WGS sequence"/>
</dbReference>
<dbReference type="GO" id="GO:0016757">
    <property type="term" value="F:glycosyltransferase activity"/>
    <property type="evidence" value="ECO:0007669"/>
    <property type="project" value="InterPro"/>
</dbReference>
<dbReference type="SUPFAM" id="SSF53756">
    <property type="entry name" value="UDP-Glycosyltransferase/glycogen phosphorylase"/>
    <property type="match status" value="1"/>
</dbReference>
<dbReference type="EMBL" id="MAKX01000001">
    <property type="protein sequence ID" value="OCK43990.1"/>
    <property type="molecule type" value="Genomic_DNA"/>
</dbReference>
<reference evidence="2 3" key="1">
    <citation type="submission" date="2016-06" db="EMBL/GenBank/DDBJ databases">
        <title>Draft Genome Sequence of Tenacibaculum soleae UCD-KL19.</title>
        <authorList>
            <person name="Eisen J.A."/>
            <person name="Coil D.A."/>
            <person name="Lujan K.M."/>
        </authorList>
    </citation>
    <scope>NUCLEOTIDE SEQUENCE [LARGE SCALE GENOMIC DNA]</scope>
    <source>
        <strain evidence="2 3">UCD-KL19</strain>
    </source>
</reference>
<dbReference type="InterPro" id="IPR001296">
    <property type="entry name" value="Glyco_trans_1"/>
</dbReference>
<accession>A0A1B9Y2H6</accession>
<dbReference type="Pfam" id="PF00534">
    <property type="entry name" value="Glycos_transf_1"/>
    <property type="match status" value="1"/>
</dbReference>
<dbReference type="CDD" id="cd03801">
    <property type="entry name" value="GT4_PimA-like"/>
    <property type="match status" value="1"/>
</dbReference>
<dbReference type="PANTHER" id="PTHR45871:SF1">
    <property type="entry name" value="PHOSPHATIDYLINOSITOL N-ACETYLGLUCOSAMINYLTRANSFERASE SUBUNIT A"/>
    <property type="match status" value="1"/>
</dbReference>
<evidence type="ECO:0000313" key="3">
    <source>
        <dbReference type="Proteomes" id="UP000093186"/>
    </source>
</evidence>
<dbReference type="OrthoDB" id="1116389at2"/>
<dbReference type="RefSeq" id="WP_068702903.1">
    <property type="nucleotide sequence ID" value="NZ_MAKX01000001.1"/>
</dbReference>
<dbReference type="STRING" id="447689.BA195_04655"/>
<proteinExistence type="predicted"/>
<organism evidence="2 3">
    <name type="scientific">Tenacibaculum soleae</name>
    <dbReference type="NCBI Taxonomy" id="447689"/>
    <lineage>
        <taxon>Bacteria</taxon>
        <taxon>Pseudomonadati</taxon>
        <taxon>Bacteroidota</taxon>
        <taxon>Flavobacteriia</taxon>
        <taxon>Flavobacteriales</taxon>
        <taxon>Flavobacteriaceae</taxon>
        <taxon>Tenacibaculum</taxon>
    </lineage>
</organism>
<feature type="domain" description="Glycosyl transferase family 1" evidence="1">
    <location>
        <begin position="187"/>
        <end position="300"/>
    </location>
</feature>
<evidence type="ECO:0000259" key="1">
    <source>
        <dbReference type="Pfam" id="PF00534"/>
    </source>
</evidence>